<dbReference type="InterPro" id="IPR006994">
    <property type="entry name" value="TCF25/Rqc1"/>
</dbReference>
<comment type="caution">
    <text evidence="4">The sequence shown here is derived from an EMBL/GenBank/DDBJ whole genome shotgun (WGS) entry which is preliminary data.</text>
</comment>
<dbReference type="InterPro" id="IPR027266">
    <property type="entry name" value="TrmE/GcvT-like"/>
</dbReference>
<evidence type="ECO:0000313" key="4">
    <source>
        <dbReference type="EMBL" id="KAJ1355906.1"/>
    </source>
</evidence>
<dbReference type="Proteomes" id="UP001196413">
    <property type="component" value="Unassembled WGS sequence"/>
</dbReference>
<accession>A0AAD5MXN1</accession>
<evidence type="ECO:0000256" key="2">
    <source>
        <dbReference type="SAM" id="MobiDB-lite"/>
    </source>
</evidence>
<keyword evidence="5" id="KW-1185">Reference proteome</keyword>
<gene>
    <name evidence="4" type="ORF">KIN20_013481</name>
</gene>
<evidence type="ECO:0000313" key="5">
    <source>
        <dbReference type="Proteomes" id="UP001196413"/>
    </source>
</evidence>
<evidence type="ECO:0000259" key="3">
    <source>
        <dbReference type="Pfam" id="PF25455"/>
    </source>
</evidence>
<proteinExistence type="predicted"/>
<feature type="compositionally biased region" description="Basic and acidic residues" evidence="2">
    <location>
        <begin position="338"/>
        <end position="363"/>
    </location>
</feature>
<dbReference type="NCBIfam" id="TIGR03317">
    <property type="entry name" value="ygfZ_signature"/>
    <property type="match status" value="1"/>
</dbReference>
<keyword evidence="1" id="KW-0809">Transit peptide</keyword>
<dbReference type="EMBL" id="JAHQIW010002643">
    <property type="protein sequence ID" value="KAJ1355906.1"/>
    <property type="molecule type" value="Genomic_DNA"/>
</dbReference>
<dbReference type="PANTHER" id="PTHR22684">
    <property type="entry name" value="NULP1-RELATED"/>
    <property type="match status" value="1"/>
</dbReference>
<feature type="region of interest" description="Disordered" evidence="2">
    <location>
        <begin position="281"/>
        <end position="384"/>
    </location>
</feature>
<dbReference type="AlphaFoldDB" id="A0AAD5MXN1"/>
<dbReference type="SUPFAM" id="SSF103025">
    <property type="entry name" value="Folate-binding domain"/>
    <property type="match status" value="1"/>
</dbReference>
<dbReference type="InterPro" id="IPR057460">
    <property type="entry name" value="CAF17_C"/>
</dbReference>
<dbReference type="Gene3D" id="3.30.1360.120">
    <property type="entry name" value="Probable tRNA modification gtpase trme, domain 1"/>
    <property type="match status" value="2"/>
</dbReference>
<name>A0AAD5MXN1_PARTN</name>
<feature type="compositionally biased region" description="Basic residues" evidence="2">
    <location>
        <begin position="364"/>
        <end position="375"/>
    </location>
</feature>
<sequence length="795" mass="91943">MSIRRLTHRSVLILRGSDSLNLLQGLVTNDVRTVSPLKAIAALFLDVKGRIVDDVIISRDNGDILVECSSSNKKNLISLLEKYRMRKTVDIIESHHQVLFCTEEAENSFPDPRFSSFGRRLYRDEAADIGPDDDYHERRMECGIAEGYEELGGLLPFQVNSDFLNMLSLDKGCYIGQELTARTAHTGVIRRRILPFKCESPLKKQSFIMQDDKKVGEVISCGSGFGLALLSLSAFRRPLSASVGVLMIIRKFDSLATAVGGRFGRLRRFADKRNCDLSSMSTKHLRRMLQERERQEKERQEAERPLDDEEEEDEPLSRRTGPLNRFAALQDDDDGDEAAEKSEGSDENISERPCEERRLDVKTRDKRKTNKKGKNRREDKEDKLDDDQLLEKILTENRTATSEVEENEEHLGVAQLLKPDPRLFDTAAELKRALGKTFKESASSSNRSHNSLHAAGRIVKQKNTWPPIRNLGLSMELDREEGRVKWFKFIHNAQYEELERLCWVVEDEKISDPGLIEEILAQNPYHLNSLILLANVFRMQEDITQSCDMIERGIFYCEQCMSSSFQVTSFYHRMDYLDYENRAFYLLLHRHMMNSVHKRCFQTALNYAKLILKMDPQKDPLAVLLLIDTIAIKGKQYKWFKEFYQCCREWKNLDALPNFCYSAALAQFLDAKTDDDFDVADQMLTRAICAFPGVISMLLDKLQIEPDPLVESHRHLGTFALNKETDGIKLVYKIYVNEAAELWKTPETLSWLEHVTRSCVEGQCYFKEMESWREKRRRLLLVYLRTSVGWHFFLD</sequence>
<evidence type="ECO:0000256" key="1">
    <source>
        <dbReference type="ARBA" id="ARBA00022946"/>
    </source>
</evidence>
<dbReference type="Pfam" id="PF04910">
    <property type="entry name" value="Tcf25"/>
    <property type="match status" value="1"/>
</dbReference>
<dbReference type="InterPro" id="IPR017703">
    <property type="entry name" value="YgfZ/GCV_T_CS"/>
</dbReference>
<dbReference type="PANTHER" id="PTHR22684:SF0">
    <property type="entry name" value="RIBOSOME QUALITY CONTROL COMPLEX SUBUNIT TCF25"/>
    <property type="match status" value="1"/>
</dbReference>
<reference evidence="4" key="1">
    <citation type="submission" date="2021-06" db="EMBL/GenBank/DDBJ databases">
        <title>Parelaphostrongylus tenuis whole genome reference sequence.</title>
        <authorList>
            <person name="Garwood T.J."/>
            <person name="Larsen P.A."/>
            <person name="Fountain-Jones N.M."/>
            <person name="Garbe J.R."/>
            <person name="Macchietto M.G."/>
            <person name="Kania S.A."/>
            <person name="Gerhold R.W."/>
            <person name="Richards J.E."/>
            <person name="Wolf T.M."/>
        </authorList>
    </citation>
    <scope>NUCLEOTIDE SEQUENCE</scope>
    <source>
        <strain evidence="4">MNPRO001-30</strain>
        <tissue evidence="4">Meninges</tissue>
    </source>
</reference>
<feature type="compositionally biased region" description="Basic and acidic residues" evidence="2">
    <location>
        <begin position="288"/>
        <end position="305"/>
    </location>
</feature>
<dbReference type="GO" id="GO:1990112">
    <property type="term" value="C:RQC complex"/>
    <property type="evidence" value="ECO:0007669"/>
    <property type="project" value="TreeGrafter"/>
</dbReference>
<feature type="domain" description="CAF17 C-terminal" evidence="3">
    <location>
        <begin position="190"/>
        <end position="241"/>
    </location>
</feature>
<organism evidence="4 5">
    <name type="scientific">Parelaphostrongylus tenuis</name>
    <name type="common">Meningeal worm</name>
    <dbReference type="NCBI Taxonomy" id="148309"/>
    <lineage>
        <taxon>Eukaryota</taxon>
        <taxon>Metazoa</taxon>
        <taxon>Ecdysozoa</taxon>
        <taxon>Nematoda</taxon>
        <taxon>Chromadorea</taxon>
        <taxon>Rhabditida</taxon>
        <taxon>Rhabditina</taxon>
        <taxon>Rhabditomorpha</taxon>
        <taxon>Strongyloidea</taxon>
        <taxon>Metastrongylidae</taxon>
        <taxon>Parelaphostrongylus</taxon>
    </lineage>
</organism>
<dbReference type="Pfam" id="PF25455">
    <property type="entry name" value="Beta-barrel_CAF17_C"/>
    <property type="match status" value="1"/>
</dbReference>
<protein>
    <recommendedName>
        <fullName evidence="3">CAF17 C-terminal domain-containing protein</fullName>
    </recommendedName>
</protein>